<dbReference type="EMBL" id="AVOT02050958">
    <property type="protein sequence ID" value="MBW0546004.1"/>
    <property type="molecule type" value="Genomic_DNA"/>
</dbReference>
<keyword evidence="3" id="KW-1185">Reference proteome</keyword>
<gene>
    <name evidence="2" type="ORF">O181_085719</name>
</gene>
<accession>A0A9Q3FVU4</accession>
<dbReference type="AlphaFoldDB" id="A0A9Q3FVU4"/>
<evidence type="ECO:0000256" key="1">
    <source>
        <dbReference type="SAM" id="MobiDB-lite"/>
    </source>
</evidence>
<evidence type="ECO:0000313" key="3">
    <source>
        <dbReference type="Proteomes" id="UP000765509"/>
    </source>
</evidence>
<feature type="region of interest" description="Disordered" evidence="1">
    <location>
        <begin position="145"/>
        <end position="173"/>
    </location>
</feature>
<sequence length="173" mass="20416">MHQNIILLVGNQINSWYIHIITNPCDKRETLPGEESPIDYSIPVGTPRTKKKNQNIVKDYFEKLLKERFKIKNMSEQQKIKKEYINMDPVSSSNIPHNPHEAKEKIINEETIQEKENISDVEWLHQRMLEMQQELIELLKKEGKRKESCFTTENSPMEETTTMPRILRQKGSP</sequence>
<feature type="compositionally biased region" description="Polar residues" evidence="1">
    <location>
        <begin position="149"/>
        <end position="163"/>
    </location>
</feature>
<dbReference type="Proteomes" id="UP000765509">
    <property type="component" value="Unassembled WGS sequence"/>
</dbReference>
<protein>
    <submittedName>
        <fullName evidence="2">Uncharacterized protein</fullName>
    </submittedName>
</protein>
<comment type="caution">
    <text evidence="2">The sequence shown here is derived from an EMBL/GenBank/DDBJ whole genome shotgun (WGS) entry which is preliminary data.</text>
</comment>
<reference evidence="2" key="1">
    <citation type="submission" date="2021-03" db="EMBL/GenBank/DDBJ databases">
        <title>Draft genome sequence of rust myrtle Austropuccinia psidii MF-1, a brazilian biotype.</title>
        <authorList>
            <person name="Quecine M.C."/>
            <person name="Pachon D.M.R."/>
            <person name="Bonatelli M.L."/>
            <person name="Correr F.H."/>
            <person name="Franceschini L.M."/>
            <person name="Leite T.F."/>
            <person name="Margarido G.R.A."/>
            <person name="Almeida C.A."/>
            <person name="Ferrarezi J.A."/>
            <person name="Labate C.A."/>
        </authorList>
    </citation>
    <scope>NUCLEOTIDE SEQUENCE</scope>
    <source>
        <strain evidence="2">MF-1</strain>
    </source>
</reference>
<evidence type="ECO:0000313" key="2">
    <source>
        <dbReference type="EMBL" id="MBW0546004.1"/>
    </source>
</evidence>
<organism evidence="2 3">
    <name type="scientific">Austropuccinia psidii MF-1</name>
    <dbReference type="NCBI Taxonomy" id="1389203"/>
    <lineage>
        <taxon>Eukaryota</taxon>
        <taxon>Fungi</taxon>
        <taxon>Dikarya</taxon>
        <taxon>Basidiomycota</taxon>
        <taxon>Pucciniomycotina</taxon>
        <taxon>Pucciniomycetes</taxon>
        <taxon>Pucciniales</taxon>
        <taxon>Sphaerophragmiaceae</taxon>
        <taxon>Austropuccinia</taxon>
    </lineage>
</organism>
<name>A0A9Q3FVU4_9BASI</name>
<proteinExistence type="predicted"/>